<dbReference type="GO" id="GO:0042760">
    <property type="term" value="P:very long-chain fatty acid catabolic process"/>
    <property type="evidence" value="ECO:0007669"/>
    <property type="project" value="TreeGrafter"/>
</dbReference>
<dbReference type="GO" id="GO:0016887">
    <property type="term" value="F:ATP hydrolysis activity"/>
    <property type="evidence" value="ECO:0007669"/>
    <property type="project" value="InterPro"/>
</dbReference>
<evidence type="ECO:0000256" key="3">
    <source>
        <dbReference type="ARBA" id="ARBA00022692"/>
    </source>
</evidence>
<protein>
    <recommendedName>
        <fullName evidence="12">ABC transporter domain-containing protein</fullName>
    </recommendedName>
</protein>
<sequence length="737" mass="82053">MASSPSTSAPTAPFLLSQTGRRSAAVLLSAAILLRSRVVPELFRRKERASVREEELERAKRELYEVDKDGNKVLLVPTSRKVSRVTIHPTPESLYLAHRALFPLPSSATPGLNRAFIAQLRAILRIILPHPVCKESFMLALHSTFLVLRTILSVAVARLDGRLVRDLVSADAKGFLKGLGLWFLLAVPSTYTNSMLRYLQSKLSLAFRTRLTRYTHDLYMSPELEYYRLIDSGYLNGGADQYITNDVQRFCDALSALYGNLLKPTLDMIIFTTQLSQSLGGLGTVGLFANYFFTGYILRRVTPAFGKLAAVEARLEGEYRAGVGRIGRESEEIAFYGGGLREKSILARAYKRLISHVNSIYKIRIAYEWTEDYVIKYLWSAAGYLLMSIPVFLIPTRTVGIQAPGSPGEKVWDQVAGRTESYISNRRLLLSLADAGGRLMYSNKDLAELAGYTSRVYTLLSTLHHLHATPLSLTSHLTANPDRIALTEVNVAAPGQLLVKDLNLVVERGEHTCIVGANGVGKTAIARVVAGLWEPEEGEVERPLEREEVMVVPQRAYLTAGSLRDQVIYPYAYPQFIAHGGTDAELQAILKDAHLEYLLEREGGWDTVKEWKDVLSGGEKQRMGMARLFYHRPTFAILDGVECTSAVSTDVESHLYNHAKSLNITILTISTRPALIKYHSRLLKILGDGRGGWELSKVGTEEARMEVDREIGELERRLGEVGEWEGRLDVIKGELGV</sequence>
<keyword evidence="4" id="KW-0547">Nucleotide-binding</keyword>
<dbReference type="InterPro" id="IPR027417">
    <property type="entry name" value="P-loop_NTPase"/>
</dbReference>
<dbReference type="PROSITE" id="PS00211">
    <property type="entry name" value="ABC_TRANSPORTER_1"/>
    <property type="match status" value="1"/>
</dbReference>
<dbReference type="EMBL" id="KV417275">
    <property type="protein sequence ID" value="KZO98676.1"/>
    <property type="molecule type" value="Genomic_DNA"/>
</dbReference>
<reference evidence="10 11" key="1">
    <citation type="journal article" date="2016" name="Mol. Biol. Evol.">
        <title>Comparative Genomics of Early-Diverging Mushroom-Forming Fungi Provides Insights into the Origins of Lignocellulose Decay Capabilities.</title>
        <authorList>
            <person name="Nagy L.G."/>
            <person name="Riley R."/>
            <person name="Tritt A."/>
            <person name="Adam C."/>
            <person name="Daum C."/>
            <person name="Floudas D."/>
            <person name="Sun H."/>
            <person name="Yadav J.S."/>
            <person name="Pangilinan J."/>
            <person name="Larsson K.H."/>
            <person name="Matsuura K."/>
            <person name="Barry K."/>
            <person name="Labutti K."/>
            <person name="Kuo R."/>
            <person name="Ohm R.A."/>
            <person name="Bhattacharya S.S."/>
            <person name="Shirouzu T."/>
            <person name="Yoshinaga Y."/>
            <person name="Martin F.M."/>
            <person name="Grigoriev I.V."/>
            <person name="Hibbett D.S."/>
        </authorList>
    </citation>
    <scope>NUCLEOTIDE SEQUENCE [LARGE SCALE GENOMIC DNA]</scope>
    <source>
        <strain evidence="10 11">TUFC12733</strain>
    </source>
</reference>
<dbReference type="InterPro" id="IPR003593">
    <property type="entry name" value="AAA+_ATPase"/>
</dbReference>
<evidence type="ECO:0008006" key="12">
    <source>
        <dbReference type="Google" id="ProtNLM"/>
    </source>
</evidence>
<dbReference type="InterPro" id="IPR003439">
    <property type="entry name" value="ABC_transporter-like_ATP-bd"/>
</dbReference>
<keyword evidence="7" id="KW-0472">Membrane</keyword>
<evidence type="ECO:0000256" key="6">
    <source>
        <dbReference type="ARBA" id="ARBA00022989"/>
    </source>
</evidence>
<dbReference type="GO" id="GO:0007031">
    <property type="term" value="P:peroxisome organization"/>
    <property type="evidence" value="ECO:0007669"/>
    <property type="project" value="TreeGrafter"/>
</dbReference>
<dbReference type="Gene3D" id="3.40.50.300">
    <property type="entry name" value="P-loop containing nucleotide triphosphate hydrolases"/>
    <property type="match status" value="1"/>
</dbReference>
<dbReference type="GO" id="GO:0015910">
    <property type="term" value="P:long-chain fatty acid import into peroxisome"/>
    <property type="evidence" value="ECO:0007669"/>
    <property type="project" value="TreeGrafter"/>
</dbReference>
<dbReference type="SMART" id="SM00382">
    <property type="entry name" value="AAA"/>
    <property type="match status" value="1"/>
</dbReference>
<dbReference type="InterPro" id="IPR036640">
    <property type="entry name" value="ABC1_TM_sf"/>
</dbReference>
<dbReference type="Gene3D" id="1.20.1560.10">
    <property type="entry name" value="ABC transporter type 1, transmembrane domain"/>
    <property type="match status" value="1"/>
</dbReference>
<dbReference type="PANTHER" id="PTHR11384">
    <property type="entry name" value="ATP-BINDING CASSETTE, SUB-FAMILY D MEMBER"/>
    <property type="match status" value="1"/>
</dbReference>
<keyword evidence="11" id="KW-1185">Reference proteome</keyword>
<evidence type="ECO:0000313" key="10">
    <source>
        <dbReference type="EMBL" id="KZO98676.1"/>
    </source>
</evidence>
<organism evidence="10 11">
    <name type="scientific">Calocera viscosa (strain TUFC12733)</name>
    <dbReference type="NCBI Taxonomy" id="1330018"/>
    <lineage>
        <taxon>Eukaryota</taxon>
        <taxon>Fungi</taxon>
        <taxon>Dikarya</taxon>
        <taxon>Basidiomycota</taxon>
        <taxon>Agaricomycotina</taxon>
        <taxon>Dacrymycetes</taxon>
        <taxon>Dacrymycetales</taxon>
        <taxon>Dacrymycetaceae</taxon>
        <taxon>Calocera</taxon>
    </lineage>
</organism>
<dbReference type="GO" id="GO:0005324">
    <property type="term" value="F:long-chain fatty acid transmembrane transporter activity"/>
    <property type="evidence" value="ECO:0007669"/>
    <property type="project" value="TreeGrafter"/>
</dbReference>
<dbReference type="Pfam" id="PF00005">
    <property type="entry name" value="ABC_tran"/>
    <property type="match status" value="1"/>
</dbReference>
<evidence type="ECO:0000256" key="7">
    <source>
        <dbReference type="ARBA" id="ARBA00023136"/>
    </source>
</evidence>
<dbReference type="Proteomes" id="UP000076738">
    <property type="component" value="Unassembled WGS sequence"/>
</dbReference>
<dbReference type="PROSITE" id="PS50929">
    <property type="entry name" value="ABC_TM1F"/>
    <property type="match status" value="1"/>
</dbReference>
<dbReference type="GO" id="GO:0006635">
    <property type="term" value="P:fatty acid beta-oxidation"/>
    <property type="evidence" value="ECO:0007669"/>
    <property type="project" value="TreeGrafter"/>
</dbReference>
<evidence type="ECO:0000256" key="2">
    <source>
        <dbReference type="ARBA" id="ARBA00022448"/>
    </source>
</evidence>
<name>A0A167PDM3_CALVF</name>
<dbReference type="STRING" id="1330018.A0A167PDM3"/>
<dbReference type="OrthoDB" id="422637at2759"/>
<comment type="similarity">
    <text evidence="1">Belongs to the ABC transporter superfamily. ABCD family. Peroxisomal fatty acyl CoA transporter (TC 3.A.1.203) subfamily.</text>
</comment>
<keyword evidence="6" id="KW-1133">Transmembrane helix</keyword>
<dbReference type="GO" id="GO:0140359">
    <property type="term" value="F:ABC-type transporter activity"/>
    <property type="evidence" value="ECO:0007669"/>
    <property type="project" value="InterPro"/>
</dbReference>
<evidence type="ECO:0000256" key="5">
    <source>
        <dbReference type="ARBA" id="ARBA00022840"/>
    </source>
</evidence>
<dbReference type="SUPFAM" id="SSF52540">
    <property type="entry name" value="P-loop containing nucleoside triphosphate hydrolases"/>
    <property type="match status" value="1"/>
</dbReference>
<evidence type="ECO:0000259" key="9">
    <source>
        <dbReference type="PROSITE" id="PS50929"/>
    </source>
</evidence>
<keyword evidence="2" id="KW-0813">Transport</keyword>
<dbReference type="InterPro" id="IPR017871">
    <property type="entry name" value="ABC_transporter-like_CS"/>
</dbReference>
<dbReference type="AlphaFoldDB" id="A0A167PDM3"/>
<proteinExistence type="inferred from homology"/>
<gene>
    <name evidence="10" type="ORF">CALVIDRAFT_553898</name>
</gene>
<dbReference type="InterPro" id="IPR011527">
    <property type="entry name" value="ABC1_TM_dom"/>
</dbReference>
<evidence type="ECO:0000256" key="1">
    <source>
        <dbReference type="ARBA" id="ARBA00008575"/>
    </source>
</evidence>
<dbReference type="GO" id="GO:0005778">
    <property type="term" value="C:peroxisomal membrane"/>
    <property type="evidence" value="ECO:0007669"/>
    <property type="project" value="TreeGrafter"/>
</dbReference>
<dbReference type="GO" id="GO:0005524">
    <property type="term" value="F:ATP binding"/>
    <property type="evidence" value="ECO:0007669"/>
    <property type="project" value="UniProtKB-KW"/>
</dbReference>
<dbReference type="Pfam" id="PF06472">
    <property type="entry name" value="ABC_membrane_2"/>
    <property type="match status" value="1"/>
</dbReference>
<evidence type="ECO:0000256" key="4">
    <source>
        <dbReference type="ARBA" id="ARBA00022741"/>
    </source>
</evidence>
<dbReference type="CDD" id="cd03223">
    <property type="entry name" value="ABCD_peroxisomal_ALDP"/>
    <property type="match status" value="1"/>
</dbReference>
<dbReference type="PANTHER" id="PTHR11384:SF67">
    <property type="entry name" value="ATP-BINDING CASSETTE SUB-FAMILY D MEMBER 1"/>
    <property type="match status" value="1"/>
</dbReference>
<keyword evidence="5" id="KW-0067">ATP-binding</keyword>
<keyword evidence="3" id="KW-0812">Transmembrane</keyword>
<dbReference type="InterPro" id="IPR050835">
    <property type="entry name" value="ABC_transporter_sub-D"/>
</dbReference>
<feature type="domain" description="ABC transporter" evidence="8">
    <location>
        <begin position="484"/>
        <end position="713"/>
    </location>
</feature>
<evidence type="ECO:0000313" key="11">
    <source>
        <dbReference type="Proteomes" id="UP000076738"/>
    </source>
</evidence>
<feature type="domain" description="ABC transmembrane type-1" evidence="9">
    <location>
        <begin position="145"/>
        <end position="369"/>
    </location>
</feature>
<dbReference type="PROSITE" id="PS50893">
    <property type="entry name" value="ABC_TRANSPORTER_2"/>
    <property type="match status" value="1"/>
</dbReference>
<accession>A0A167PDM3</accession>
<dbReference type="SUPFAM" id="SSF90123">
    <property type="entry name" value="ABC transporter transmembrane region"/>
    <property type="match status" value="1"/>
</dbReference>
<evidence type="ECO:0000259" key="8">
    <source>
        <dbReference type="PROSITE" id="PS50893"/>
    </source>
</evidence>